<dbReference type="Pfam" id="PF02563">
    <property type="entry name" value="Poly_export"/>
    <property type="match status" value="1"/>
</dbReference>
<dbReference type="Gene3D" id="3.10.560.10">
    <property type="entry name" value="Outer membrane lipoprotein wza domain like"/>
    <property type="match status" value="2"/>
</dbReference>
<dbReference type="EMBL" id="JACIJD010000001">
    <property type="protein sequence ID" value="MBB5692167.1"/>
    <property type="molecule type" value="Genomic_DNA"/>
</dbReference>
<dbReference type="InterPro" id="IPR049712">
    <property type="entry name" value="Poly_export"/>
</dbReference>
<feature type="domain" description="Polysaccharide export protein N-terminal" evidence="4">
    <location>
        <begin position="117"/>
        <end position="189"/>
    </location>
</feature>
<evidence type="ECO:0000256" key="2">
    <source>
        <dbReference type="SAM" id="MobiDB-lite"/>
    </source>
</evidence>
<evidence type="ECO:0000256" key="3">
    <source>
        <dbReference type="SAM" id="SignalP"/>
    </source>
</evidence>
<feature type="region of interest" description="Disordered" evidence="2">
    <location>
        <begin position="64"/>
        <end position="101"/>
    </location>
</feature>
<evidence type="ECO:0000259" key="5">
    <source>
        <dbReference type="Pfam" id="PF10531"/>
    </source>
</evidence>
<dbReference type="PANTHER" id="PTHR33619">
    <property type="entry name" value="POLYSACCHARIDE EXPORT PROTEIN GFCE-RELATED"/>
    <property type="match status" value="1"/>
</dbReference>
<comment type="caution">
    <text evidence="6">The sequence shown here is derived from an EMBL/GenBank/DDBJ whole genome shotgun (WGS) entry which is preliminary data.</text>
</comment>
<evidence type="ECO:0000256" key="1">
    <source>
        <dbReference type="ARBA" id="ARBA00022729"/>
    </source>
</evidence>
<dbReference type="AlphaFoldDB" id="A0A840Y730"/>
<gene>
    <name evidence="6" type="ORF">FHS87_000178</name>
</gene>
<feature type="chain" id="PRO_5032559158" evidence="3">
    <location>
        <begin position="33"/>
        <end position="589"/>
    </location>
</feature>
<feature type="compositionally biased region" description="Low complexity" evidence="2">
    <location>
        <begin position="72"/>
        <end position="82"/>
    </location>
</feature>
<dbReference type="GO" id="GO:0015159">
    <property type="term" value="F:polysaccharide transmembrane transporter activity"/>
    <property type="evidence" value="ECO:0007669"/>
    <property type="project" value="InterPro"/>
</dbReference>
<evidence type="ECO:0000259" key="4">
    <source>
        <dbReference type="Pfam" id="PF02563"/>
    </source>
</evidence>
<dbReference type="Proteomes" id="UP000580654">
    <property type="component" value="Unassembled WGS sequence"/>
</dbReference>
<dbReference type="InterPro" id="IPR019554">
    <property type="entry name" value="Soluble_ligand-bd"/>
</dbReference>
<keyword evidence="1 3" id="KW-0732">Signal</keyword>
<dbReference type="RefSeq" id="WP_184512856.1">
    <property type="nucleotide sequence ID" value="NZ_JACIJD010000001.1"/>
</dbReference>
<feature type="signal peptide" evidence="3">
    <location>
        <begin position="1"/>
        <end position="32"/>
    </location>
</feature>
<dbReference type="Pfam" id="PF10531">
    <property type="entry name" value="SLBB"/>
    <property type="match status" value="1"/>
</dbReference>
<evidence type="ECO:0000313" key="6">
    <source>
        <dbReference type="EMBL" id="MBB5692167.1"/>
    </source>
</evidence>
<sequence>MQPEHRKPRGPFLALALLAAALPVLSPAAASAQAGSVLQQPVPGRLGPLLAQAAPVQTLDSILPDASTLSRPGTTTEAEGGPTISGPLGEPQRAPGPSTTVFGASLFTRGAPVSSDAPNPNYVIAVGDRVSVRVWGAVESEAIGQVDADGNLFLPSIGPIKIAGTRSGDLQRVVEGEVRRIYTQQVQVYAVLLNVNRIGVFVTGFVRAPGRHVGTGMESVLDYLLRAGGVDPARGSFRDIQIQRGGRTVQTVDLYPFLLTGRLPRFLFQEGDTIVVAKQGALVSVEGAIRNNYLFEVPGRAMTGEELIGLAGPLPSATNVVVRGTRNGAPWSRYTTVAELRRIQLLDQDVASFITDAPAQTIRVTIEGSRIGPSVLIADRDIGLCQLLDHVAVDPVLADTKSVFLLRPRIAAQQQRTINETLDRLERQLFSATSTTTGVAEIRASEAQLVSQYISRGRRIRPEGRLVVSDSSGRCTDTRLEDGDTVVVPERSEVVLVAGEVSAPQAVLWRPNLRIEDYVRQAGGFTQRGNLSNIMIRRASGELVLEPREGPRPGDELIALPRLDPKLFQVTRDVLQLIYQTALSARVFQ</sequence>
<dbReference type="PANTHER" id="PTHR33619:SF3">
    <property type="entry name" value="POLYSACCHARIDE EXPORT PROTEIN GFCE-RELATED"/>
    <property type="match status" value="1"/>
</dbReference>
<protein>
    <submittedName>
        <fullName evidence="6">Protein involved in polysaccharide export with SLBB domain</fullName>
    </submittedName>
</protein>
<organism evidence="6 7">
    <name type="scientific">Muricoccus pecuniae</name>
    <dbReference type="NCBI Taxonomy" id="693023"/>
    <lineage>
        <taxon>Bacteria</taxon>
        <taxon>Pseudomonadati</taxon>
        <taxon>Pseudomonadota</taxon>
        <taxon>Alphaproteobacteria</taxon>
        <taxon>Acetobacterales</taxon>
        <taxon>Roseomonadaceae</taxon>
        <taxon>Muricoccus</taxon>
    </lineage>
</organism>
<proteinExistence type="predicted"/>
<keyword evidence="7" id="KW-1185">Reference proteome</keyword>
<reference evidence="6 7" key="1">
    <citation type="submission" date="2020-08" db="EMBL/GenBank/DDBJ databases">
        <title>Genomic Encyclopedia of Type Strains, Phase IV (KMG-IV): sequencing the most valuable type-strain genomes for metagenomic binning, comparative biology and taxonomic classification.</title>
        <authorList>
            <person name="Goeker M."/>
        </authorList>
    </citation>
    <scope>NUCLEOTIDE SEQUENCE [LARGE SCALE GENOMIC DNA]</scope>
    <source>
        <strain evidence="6 7">DSM 25622</strain>
    </source>
</reference>
<accession>A0A840Y730</accession>
<evidence type="ECO:0000313" key="7">
    <source>
        <dbReference type="Proteomes" id="UP000580654"/>
    </source>
</evidence>
<feature type="domain" description="Soluble ligand binding" evidence="5">
    <location>
        <begin position="494"/>
        <end position="542"/>
    </location>
</feature>
<dbReference type="InterPro" id="IPR003715">
    <property type="entry name" value="Poly_export_N"/>
</dbReference>
<name>A0A840Y730_9PROT</name>